<evidence type="ECO:0000256" key="5">
    <source>
        <dbReference type="ARBA" id="ARBA00022989"/>
    </source>
</evidence>
<dbReference type="Pfam" id="PF16178">
    <property type="entry name" value="Anoct_dimer"/>
    <property type="match status" value="2"/>
</dbReference>
<feature type="domain" description="Anoctamin transmembrane" evidence="9">
    <location>
        <begin position="249"/>
        <end position="754"/>
    </location>
</feature>
<reference evidence="11 12" key="1">
    <citation type="submission" date="2017-03" db="EMBL/GenBank/DDBJ databases">
        <title>Genome of the blue death feigning beetle - Asbolus verrucosus.</title>
        <authorList>
            <person name="Rider S.D."/>
        </authorList>
    </citation>
    <scope>NUCLEOTIDE SEQUENCE [LARGE SCALE GENOMIC DNA]</scope>
    <source>
        <strain evidence="11">Butters</strain>
        <tissue evidence="11">Head and leg muscle</tissue>
    </source>
</reference>
<feature type="domain" description="Anoctamin dimerisation" evidence="10">
    <location>
        <begin position="57"/>
        <end position="131"/>
    </location>
</feature>
<evidence type="ECO:0000256" key="2">
    <source>
        <dbReference type="ARBA" id="ARBA00009671"/>
    </source>
</evidence>
<protein>
    <recommendedName>
        <fullName evidence="8">Anoctamin</fullName>
    </recommendedName>
</protein>
<dbReference type="OrthoDB" id="296386at2759"/>
<dbReference type="AlphaFoldDB" id="A0A482W0W8"/>
<dbReference type="Proteomes" id="UP000292052">
    <property type="component" value="Unassembled WGS sequence"/>
</dbReference>
<evidence type="ECO:0000256" key="8">
    <source>
        <dbReference type="RuleBase" id="RU280814"/>
    </source>
</evidence>
<feature type="transmembrane region" description="Helical" evidence="8">
    <location>
        <begin position="395"/>
        <end position="414"/>
    </location>
</feature>
<feature type="transmembrane region" description="Helical" evidence="8">
    <location>
        <begin position="445"/>
        <end position="462"/>
    </location>
</feature>
<dbReference type="GO" id="GO:0005254">
    <property type="term" value="F:chloride channel activity"/>
    <property type="evidence" value="ECO:0007669"/>
    <property type="project" value="TreeGrafter"/>
</dbReference>
<accession>A0A482W0W8</accession>
<evidence type="ECO:0000313" key="12">
    <source>
        <dbReference type="Proteomes" id="UP000292052"/>
    </source>
</evidence>
<evidence type="ECO:0000256" key="1">
    <source>
        <dbReference type="ARBA" id="ARBA00004651"/>
    </source>
</evidence>
<dbReference type="GO" id="GO:0046983">
    <property type="term" value="F:protein dimerization activity"/>
    <property type="evidence" value="ECO:0007669"/>
    <property type="project" value="InterPro"/>
</dbReference>
<feature type="transmembrane region" description="Helical" evidence="8">
    <location>
        <begin position="570"/>
        <end position="596"/>
    </location>
</feature>
<organism evidence="11 12">
    <name type="scientific">Asbolus verrucosus</name>
    <name type="common">Desert ironclad beetle</name>
    <dbReference type="NCBI Taxonomy" id="1661398"/>
    <lineage>
        <taxon>Eukaryota</taxon>
        <taxon>Metazoa</taxon>
        <taxon>Ecdysozoa</taxon>
        <taxon>Arthropoda</taxon>
        <taxon>Hexapoda</taxon>
        <taxon>Insecta</taxon>
        <taxon>Pterygota</taxon>
        <taxon>Neoptera</taxon>
        <taxon>Endopterygota</taxon>
        <taxon>Coleoptera</taxon>
        <taxon>Polyphaga</taxon>
        <taxon>Cucujiformia</taxon>
        <taxon>Tenebrionidae</taxon>
        <taxon>Pimeliinae</taxon>
        <taxon>Asbolus</taxon>
    </lineage>
</organism>
<keyword evidence="6 8" id="KW-0472">Membrane</keyword>
<feature type="transmembrane region" description="Helical" evidence="8">
    <location>
        <begin position="496"/>
        <end position="517"/>
    </location>
</feature>
<comment type="similarity">
    <text evidence="2 8">Belongs to the anoctamin family.</text>
</comment>
<evidence type="ECO:0000256" key="4">
    <source>
        <dbReference type="ARBA" id="ARBA00022692"/>
    </source>
</evidence>
<dbReference type="InterPro" id="IPR049452">
    <property type="entry name" value="Anoctamin_TM"/>
</dbReference>
<comment type="caution">
    <text evidence="11">The sequence shown here is derived from an EMBL/GenBank/DDBJ whole genome shotgun (WGS) entry which is preliminary data.</text>
</comment>
<sequence length="794" mass="91968">HVVLLLNGILAYFIPDLPRTVRDTIQHEKDTELERKLKEKKNFAKAMKKHKNDGINYFSDARKIIDYVLVVDKHATTLKGLNCLKNFIKYLQGLGVEVEINRGNIKENIYVCLHLPSKAIQHLSNIYGINIDNMGHNYIPMSSIDLKFTHTSLTKNMDIFKRQRQATSMERILIAEEILNVAKFGDGENEYGIHKLISINAVKTAYPLHDGHYNYDPDADNQSLNDRQLLHKYWANFSFWYKEQPLNIIEKYYGSEVAFYFAWLGFYNKMLIPAAIIALISSFISFVQLIAGHNERVFENVLKIRWNVEYVESQTKVRLQYKEKATHKRFSMVTGRLEPYTPVKEKTFYLTLSFGICLLFMVVVVFAVFGVIMYRITVAALIRSTTEGPLETFETFLLMSSSAILQVVLIKIFGKCYAPLSEWLTKLENPRTQVEFDNAVVYKRYFLGFVNNYASLFYIAFIKGRFYTPAHHSSLTGIETDICHPCGCLMSVCNQLFFLMVLKSFIGNILTIAVPLVPQLSLRNGSIETNFRKIKSKFKKPTEEVLQWEEEFRLEPAGRYLLTTEFMEMIIQYGFVTFFVAAFPLAPVFALVINCLELRVDALKLVTRYRRPIPKKQSGIGPWNGILQVITHLSVATNAFMLAFTSNFVAREIYKFQHDNSLVGYIESTLSLYDMKDAHSTTIATYNNSTLCYYKSLSYPPDHPEKYKLRPQYWYEVGMRLLCVIVFEHLIWVSNGMLSYFIPDVPQQVKQKLHHEQILERDLKLKVLNDGMLKTRRRKRPEGVIRRSGDEQTA</sequence>
<feature type="domain" description="Anoctamin dimerisation" evidence="10">
    <location>
        <begin position="153"/>
        <end position="246"/>
    </location>
</feature>
<keyword evidence="12" id="KW-1185">Reference proteome</keyword>
<name>A0A482W0W8_ASBVE</name>
<feature type="transmembrane region" description="Helical" evidence="8">
    <location>
        <begin position="270"/>
        <end position="291"/>
    </location>
</feature>
<evidence type="ECO:0000259" key="10">
    <source>
        <dbReference type="Pfam" id="PF16178"/>
    </source>
</evidence>
<feature type="non-terminal residue" evidence="11">
    <location>
        <position position="1"/>
    </location>
</feature>
<evidence type="ECO:0000256" key="6">
    <source>
        <dbReference type="ARBA" id="ARBA00023136"/>
    </source>
</evidence>
<dbReference type="GO" id="GO:0005886">
    <property type="term" value="C:plasma membrane"/>
    <property type="evidence" value="ECO:0007669"/>
    <property type="project" value="UniProtKB-SubCell"/>
</dbReference>
<comment type="caution">
    <text evidence="8">Lacks conserved residue(s) required for the propagation of feature annotation.</text>
</comment>
<keyword evidence="7" id="KW-0325">Glycoprotein</keyword>
<dbReference type="PANTHER" id="PTHR12308:SF84">
    <property type="entry name" value="ANOCTAMIN"/>
    <property type="match status" value="1"/>
</dbReference>
<keyword evidence="5 8" id="KW-1133">Transmembrane helix</keyword>
<dbReference type="InterPro" id="IPR007632">
    <property type="entry name" value="Anoctamin"/>
</dbReference>
<feature type="transmembrane region" description="Helical" evidence="8">
    <location>
        <begin position="348"/>
        <end position="374"/>
    </location>
</feature>
<evidence type="ECO:0000256" key="7">
    <source>
        <dbReference type="ARBA" id="ARBA00023180"/>
    </source>
</evidence>
<gene>
    <name evidence="11" type="ORF">BDFB_005762</name>
</gene>
<dbReference type="EMBL" id="QDEB01041246">
    <property type="protein sequence ID" value="RZC38654.1"/>
    <property type="molecule type" value="Genomic_DNA"/>
</dbReference>
<dbReference type="Pfam" id="PF04547">
    <property type="entry name" value="Anoctamin"/>
    <property type="match status" value="1"/>
</dbReference>
<evidence type="ECO:0000313" key="11">
    <source>
        <dbReference type="EMBL" id="RZC38654.1"/>
    </source>
</evidence>
<evidence type="ECO:0000256" key="3">
    <source>
        <dbReference type="ARBA" id="ARBA00022475"/>
    </source>
</evidence>
<dbReference type="PANTHER" id="PTHR12308">
    <property type="entry name" value="ANOCTAMIN"/>
    <property type="match status" value="1"/>
</dbReference>
<evidence type="ECO:0000259" key="9">
    <source>
        <dbReference type="Pfam" id="PF04547"/>
    </source>
</evidence>
<dbReference type="InterPro" id="IPR032394">
    <property type="entry name" value="Anoct_dimer"/>
</dbReference>
<keyword evidence="4 8" id="KW-0812">Transmembrane</keyword>
<comment type="subcellular location">
    <subcellularLocation>
        <location evidence="1">Cell membrane</location>
        <topology evidence="1">Multi-pass membrane protein</topology>
    </subcellularLocation>
    <subcellularLocation>
        <location evidence="8">Membrane</location>
        <topology evidence="8">Multi-pass membrane protein</topology>
    </subcellularLocation>
</comment>
<keyword evidence="3" id="KW-1003">Cell membrane</keyword>
<proteinExistence type="inferred from homology"/>